<dbReference type="EMBL" id="KQ414716">
    <property type="protein sequence ID" value="KOC62802.1"/>
    <property type="molecule type" value="Genomic_DNA"/>
</dbReference>
<accession>A0A0L7QW15</accession>
<evidence type="ECO:0000256" key="1">
    <source>
        <dbReference type="ARBA" id="ARBA00022460"/>
    </source>
</evidence>
<dbReference type="Pfam" id="PF00379">
    <property type="entry name" value="Chitin_bind_4"/>
    <property type="match status" value="1"/>
</dbReference>
<dbReference type="GO" id="GO:0008010">
    <property type="term" value="F:structural constituent of chitin-based larval cuticle"/>
    <property type="evidence" value="ECO:0007669"/>
    <property type="project" value="TreeGrafter"/>
</dbReference>
<dbReference type="PANTHER" id="PTHR10380">
    <property type="entry name" value="CUTICLE PROTEIN"/>
    <property type="match status" value="1"/>
</dbReference>
<keyword evidence="1 2" id="KW-0193">Cuticle</keyword>
<dbReference type="PROSITE" id="PS51155">
    <property type="entry name" value="CHIT_BIND_RR_2"/>
    <property type="match status" value="1"/>
</dbReference>
<protein>
    <submittedName>
        <fullName evidence="3">Larval cuticle protein LCP-17</fullName>
    </submittedName>
</protein>
<dbReference type="InterPro" id="IPR031311">
    <property type="entry name" value="CHIT_BIND_RR_consensus"/>
</dbReference>
<dbReference type="PANTHER" id="PTHR10380:SF173">
    <property type="entry name" value="CUTICULAR PROTEIN 47EF, ISOFORM C-RELATED"/>
    <property type="match status" value="1"/>
</dbReference>
<dbReference type="InterPro" id="IPR050468">
    <property type="entry name" value="Cuticle_Struct_Prot"/>
</dbReference>
<evidence type="ECO:0000256" key="2">
    <source>
        <dbReference type="PROSITE-ProRule" id="PRU00497"/>
    </source>
</evidence>
<gene>
    <name evidence="3" type="ORF">WH47_02505</name>
</gene>
<dbReference type="STRING" id="597456.A0A0L7QW15"/>
<reference evidence="3 4" key="1">
    <citation type="submission" date="2015-07" db="EMBL/GenBank/DDBJ databases">
        <title>The genome of Habropoda laboriosa.</title>
        <authorList>
            <person name="Pan H."/>
            <person name="Kapheim K."/>
        </authorList>
    </citation>
    <scope>NUCLEOTIDE SEQUENCE [LARGE SCALE GENOMIC DNA]</scope>
    <source>
        <strain evidence="3">0110345459</strain>
    </source>
</reference>
<dbReference type="GO" id="GO:0062129">
    <property type="term" value="C:chitin-based extracellular matrix"/>
    <property type="evidence" value="ECO:0007669"/>
    <property type="project" value="TreeGrafter"/>
</dbReference>
<proteinExistence type="predicted"/>
<dbReference type="PROSITE" id="PS00233">
    <property type="entry name" value="CHIT_BIND_RR_1"/>
    <property type="match status" value="1"/>
</dbReference>
<evidence type="ECO:0000313" key="4">
    <source>
        <dbReference type="Proteomes" id="UP000053825"/>
    </source>
</evidence>
<sequence length="192" mass="20872">MLSRREDRLTYVFGSRAVAKAPEICYTAEFIMVAKYENSHKRITRSMEASKMNSIFGRPFADSRYACVFLAIVVASASAVPVNNTSVPIVAYTADGPNPDGSYSFSYEAGNGIKAEEHGQLKQVNETHSVVAVQGSYSYSVADGSPVALSYVADENGFQPKGEHLPTPHPIPEGILKALEYIAAHPEQDETH</sequence>
<name>A0A0L7QW15_9HYME</name>
<dbReference type="AlphaFoldDB" id="A0A0L7QW15"/>
<dbReference type="OrthoDB" id="6379191at2759"/>
<evidence type="ECO:0000313" key="3">
    <source>
        <dbReference type="EMBL" id="KOC62802.1"/>
    </source>
</evidence>
<dbReference type="InterPro" id="IPR000618">
    <property type="entry name" value="Insect_cuticle"/>
</dbReference>
<dbReference type="Proteomes" id="UP000053825">
    <property type="component" value="Unassembled WGS sequence"/>
</dbReference>
<organism evidence="3 4">
    <name type="scientific">Habropoda laboriosa</name>
    <dbReference type="NCBI Taxonomy" id="597456"/>
    <lineage>
        <taxon>Eukaryota</taxon>
        <taxon>Metazoa</taxon>
        <taxon>Ecdysozoa</taxon>
        <taxon>Arthropoda</taxon>
        <taxon>Hexapoda</taxon>
        <taxon>Insecta</taxon>
        <taxon>Pterygota</taxon>
        <taxon>Neoptera</taxon>
        <taxon>Endopterygota</taxon>
        <taxon>Hymenoptera</taxon>
        <taxon>Apocrita</taxon>
        <taxon>Aculeata</taxon>
        <taxon>Apoidea</taxon>
        <taxon>Anthophila</taxon>
        <taxon>Apidae</taxon>
        <taxon>Habropoda</taxon>
    </lineage>
</organism>
<dbReference type="PRINTS" id="PR00947">
    <property type="entry name" value="CUTICLE"/>
</dbReference>
<keyword evidence="4" id="KW-1185">Reference proteome</keyword>